<name>A0A8J5QKB7_9ASCO</name>
<feature type="compositionally biased region" description="Basic residues" evidence="1">
    <location>
        <begin position="95"/>
        <end position="105"/>
    </location>
</feature>
<evidence type="ECO:0000313" key="2">
    <source>
        <dbReference type="EMBL" id="KAG7662242.1"/>
    </source>
</evidence>
<protein>
    <submittedName>
        <fullName evidence="2">Uncharacterized protein</fullName>
    </submittedName>
</protein>
<dbReference type="Proteomes" id="UP000694255">
    <property type="component" value="Unassembled WGS sequence"/>
</dbReference>
<sequence length="356" mass="40027">MATYVSMIDKEIKHFDEVLHSVPFNSDCSKLFLRVYDLSYDQLIQLNSQTNKFPIESHKLLKLGISLGNLIRTYEIEHAAFEHQVQQQLNFFQKQKKATHTRQKSRINPPELTTPHSIKNESSHSLGSEGAHSITSGSMHSFQIRFLKNLANILKSFDINDGQPSTTVIPTSFRQSNGSMNRKSTASMNSLPRTPPRPISTSTQLSSGSGISNVNYSPIKLTSGQLLIEKLEININLDSLFTYKIVFKLFLKIFEILKKSIIHSGNEKISLELTPTSTSSPNGTNESGGWESSSIFSSNSIHSQDSAMSTEEYLKMLHQVIKQISYGIMEPFILMIYHEIVEPEIHNGFSSLLDSL</sequence>
<dbReference type="GeneID" id="73471052"/>
<feature type="region of interest" description="Disordered" evidence="1">
    <location>
        <begin position="95"/>
        <end position="134"/>
    </location>
</feature>
<comment type="caution">
    <text evidence="2">The sequence shown here is derived from an EMBL/GenBank/DDBJ whole genome shotgun (WGS) entry which is preliminary data.</text>
</comment>
<feature type="compositionally biased region" description="Polar residues" evidence="1">
    <location>
        <begin position="167"/>
        <end position="191"/>
    </location>
</feature>
<organism evidence="2 3">
    <name type="scientific">[Candida] subhashii</name>
    <dbReference type="NCBI Taxonomy" id="561895"/>
    <lineage>
        <taxon>Eukaryota</taxon>
        <taxon>Fungi</taxon>
        <taxon>Dikarya</taxon>
        <taxon>Ascomycota</taxon>
        <taxon>Saccharomycotina</taxon>
        <taxon>Pichiomycetes</taxon>
        <taxon>Debaryomycetaceae</taxon>
        <taxon>Spathaspora</taxon>
    </lineage>
</organism>
<dbReference type="OrthoDB" id="4093987at2759"/>
<dbReference type="AlphaFoldDB" id="A0A8J5QKB7"/>
<evidence type="ECO:0000313" key="3">
    <source>
        <dbReference type="Proteomes" id="UP000694255"/>
    </source>
</evidence>
<keyword evidence="3" id="KW-1185">Reference proteome</keyword>
<accession>A0A8J5QKB7</accession>
<feature type="region of interest" description="Disordered" evidence="1">
    <location>
        <begin position="272"/>
        <end position="293"/>
    </location>
</feature>
<dbReference type="EMBL" id="JAGSYN010000182">
    <property type="protein sequence ID" value="KAG7662242.1"/>
    <property type="molecule type" value="Genomic_DNA"/>
</dbReference>
<feature type="compositionally biased region" description="Low complexity" evidence="1">
    <location>
        <begin position="274"/>
        <end position="293"/>
    </location>
</feature>
<reference evidence="2 3" key="1">
    <citation type="journal article" date="2021" name="DNA Res.">
        <title>Genome analysis of Candida subhashii reveals its hybrid nature and dual mitochondrial genome conformations.</title>
        <authorList>
            <person name="Mixao V."/>
            <person name="Hegedusova E."/>
            <person name="Saus E."/>
            <person name="Pryszcz L.P."/>
            <person name="Cillingova A."/>
            <person name="Nosek J."/>
            <person name="Gabaldon T."/>
        </authorList>
    </citation>
    <scope>NUCLEOTIDE SEQUENCE [LARGE SCALE GENOMIC DNA]</scope>
    <source>
        <strain evidence="2 3">CBS 10753</strain>
    </source>
</reference>
<evidence type="ECO:0000256" key="1">
    <source>
        <dbReference type="SAM" id="MobiDB-lite"/>
    </source>
</evidence>
<proteinExistence type="predicted"/>
<feature type="region of interest" description="Disordered" evidence="1">
    <location>
        <begin position="167"/>
        <end position="207"/>
    </location>
</feature>
<dbReference type="RefSeq" id="XP_049262475.1">
    <property type="nucleotide sequence ID" value="XM_049408191.1"/>
</dbReference>
<gene>
    <name evidence="2" type="ORF">J8A68_004252</name>
</gene>